<dbReference type="PANTHER" id="PTHR11505">
    <property type="entry name" value="L1 TRANSPOSABLE ELEMENT-RELATED"/>
    <property type="match status" value="1"/>
</dbReference>
<comment type="caution">
    <text evidence="1">The sequence shown here is derived from an EMBL/GenBank/DDBJ whole genome shotgun (WGS) entry which is preliminary data.</text>
</comment>
<reference evidence="1 2" key="1">
    <citation type="submission" date="2018-10" db="EMBL/GenBank/DDBJ databases">
        <title>Genome assembly for a Yunnan-Guizhou Plateau 3E fish, Anabarilius grahami (Regan), and its evolutionary and genetic applications.</title>
        <authorList>
            <person name="Jiang W."/>
        </authorList>
    </citation>
    <scope>NUCLEOTIDE SEQUENCE [LARGE SCALE GENOMIC DNA]</scope>
    <source>
        <strain evidence="1">AG-KIZ</strain>
        <tissue evidence="1">Muscle</tissue>
    </source>
</reference>
<dbReference type="OrthoDB" id="10059413at2759"/>
<dbReference type="Proteomes" id="UP000281406">
    <property type="component" value="Unassembled WGS sequence"/>
</dbReference>
<gene>
    <name evidence="1" type="ORF">DPX16_15740</name>
</gene>
<keyword evidence="2" id="KW-1185">Reference proteome</keyword>
<evidence type="ECO:0000313" key="2">
    <source>
        <dbReference type="Proteomes" id="UP000281406"/>
    </source>
</evidence>
<evidence type="ECO:0000313" key="1">
    <source>
        <dbReference type="EMBL" id="ROL49414.1"/>
    </source>
</evidence>
<organism evidence="1 2">
    <name type="scientific">Anabarilius grahami</name>
    <name type="common">Kanglang fish</name>
    <name type="synonym">Barilius grahami</name>
    <dbReference type="NCBI Taxonomy" id="495550"/>
    <lineage>
        <taxon>Eukaryota</taxon>
        <taxon>Metazoa</taxon>
        <taxon>Chordata</taxon>
        <taxon>Craniata</taxon>
        <taxon>Vertebrata</taxon>
        <taxon>Euteleostomi</taxon>
        <taxon>Actinopterygii</taxon>
        <taxon>Neopterygii</taxon>
        <taxon>Teleostei</taxon>
        <taxon>Ostariophysi</taxon>
        <taxon>Cypriniformes</taxon>
        <taxon>Xenocyprididae</taxon>
        <taxon>Xenocypridinae</taxon>
        <taxon>Xenocypridinae incertae sedis</taxon>
        <taxon>Anabarilius</taxon>
    </lineage>
</organism>
<accession>A0A3N0YTA3</accession>
<dbReference type="EMBL" id="RJVU01026577">
    <property type="protein sequence ID" value="ROL49414.1"/>
    <property type="molecule type" value="Genomic_DNA"/>
</dbReference>
<protein>
    <submittedName>
        <fullName evidence="1">LINE-1 type transposase domain-containing protein 1</fullName>
    </submittedName>
</protein>
<dbReference type="InterPro" id="IPR004244">
    <property type="entry name" value="Transposase_22"/>
</dbReference>
<dbReference type="AlphaFoldDB" id="A0A3N0YTA3"/>
<dbReference type="Gene3D" id="3.30.70.1820">
    <property type="entry name" value="L1 transposable element, RRM domain"/>
    <property type="match status" value="1"/>
</dbReference>
<proteinExistence type="predicted"/>
<sequence length="312" mass="35851">MDALRKENLFLKEKLDDLEYRSRRSNMRVVGIPEKLEGSDPIKFMTDFFEEVLGNDFFTSPLVLSRAHRVGPNPTNDARAKQTKPRVFLVLFHFFQVKHRILRFSRQQRKLLFCGHRVVFHEDFSADLGKKRAAFKDVNSRLYEKGVRFGLLYPARLRVTREGKRTSSARQRKPMSSTVLTGVKNNVQRCCFRSLGHERLSKAGMMKIYYTTEIRNMASQLGTWMADERGADETRRHSQQTRRTLGILEHAGDSAVDEDGDACQVCVISILVKKCVVTGCFGDKVHCVPVIVRIVRLIRVPVTTVLFSLTLR</sequence>
<name>A0A3N0YTA3_ANAGA</name>